<dbReference type="SMART" id="SM00382">
    <property type="entry name" value="AAA"/>
    <property type="match status" value="1"/>
</dbReference>
<evidence type="ECO:0000256" key="1">
    <source>
        <dbReference type="ARBA" id="ARBA00022448"/>
    </source>
</evidence>
<dbReference type="GO" id="GO:0005524">
    <property type="term" value="F:ATP binding"/>
    <property type="evidence" value="ECO:0007669"/>
    <property type="project" value="UniProtKB-KW"/>
</dbReference>
<dbReference type="InterPro" id="IPR003439">
    <property type="entry name" value="ABC_transporter-like_ATP-bd"/>
</dbReference>
<reference evidence="5 6" key="1">
    <citation type="submission" date="2017-02" db="EMBL/GenBank/DDBJ databases">
        <title>Vagococcus cremeus sp. nov., isolated from the small intestine of a marten, Martes flavigula.</title>
        <authorList>
            <person name="Tak E.J."/>
            <person name="Bae J.-W."/>
        </authorList>
    </citation>
    <scope>NUCLEOTIDE SEQUENCE [LARGE SCALE GENOMIC DNA]</scope>
    <source>
        <strain evidence="5 6">D7T301</strain>
    </source>
</reference>
<dbReference type="PROSITE" id="PS50893">
    <property type="entry name" value="ABC_TRANSPORTER_2"/>
    <property type="match status" value="1"/>
</dbReference>
<dbReference type="CDD" id="cd03230">
    <property type="entry name" value="ABC_DR_subfamily_A"/>
    <property type="match status" value="1"/>
</dbReference>
<proteinExistence type="predicted"/>
<gene>
    <name evidence="5" type="ORF">BW731_10580</name>
</gene>
<evidence type="ECO:0000256" key="3">
    <source>
        <dbReference type="ARBA" id="ARBA00022840"/>
    </source>
</evidence>
<dbReference type="Pfam" id="PF00005">
    <property type="entry name" value="ABC_tran"/>
    <property type="match status" value="1"/>
</dbReference>
<accession>A0A1V4DJF2</accession>
<dbReference type="SUPFAM" id="SSF52540">
    <property type="entry name" value="P-loop containing nucleoside triphosphate hydrolases"/>
    <property type="match status" value="1"/>
</dbReference>
<dbReference type="Gene3D" id="3.40.50.300">
    <property type="entry name" value="P-loop containing nucleotide triphosphate hydrolases"/>
    <property type="match status" value="1"/>
</dbReference>
<keyword evidence="6" id="KW-1185">Reference proteome</keyword>
<organism evidence="5 6">
    <name type="scientific">Vagococcus martis</name>
    <dbReference type="NCBI Taxonomy" id="1768210"/>
    <lineage>
        <taxon>Bacteria</taxon>
        <taxon>Bacillati</taxon>
        <taxon>Bacillota</taxon>
        <taxon>Bacilli</taxon>
        <taxon>Lactobacillales</taxon>
        <taxon>Enterococcaceae</taxon>
        <taxon>Vagococcus</taxon>
    </lineage>
</organism>
<dbReference type="PANTHER" id="PTHR42939">
    <property type="entry name" value="ABC TRANSPORTER ATP-BINDING PROTEIN ALBC-RELATED"/>
    <property type="match status" value="1"/>
</dbReference>
<keyword evidence="1" id="KW-0813">Transport</keyword>
<dbReference type="GO" id="GO:0016887">
    <property type="term" value="F:ATP hydrolysis activity"/>
    <property type="evidence" value="ECO:0007669"/>
    <property type="project" value="InterPro"/>
</dbReference>
<sequence>MDIKITKLEKKYGSLQVLSIDDLTFETGKSYGVIGPNGAGKTTLFKCMTNIITDYQGDVKINNVSVRDDNSILFNLGIVLDGASVYKERTGWFNIEYFSGLRGEFDVNKAEALARELNISEFLGRKVKTYSYGTIKKLILLIALLHDPKILILDEPFRGLDTETVDWFKFYLKKMTSEGMTLIISSHVKSDIETLCEEVVILKNGEKVQQLSLDEMDDKKIRDIETSNQEAFLVILENMNYYSKVLSNGCVRLDIEDVRWSEVKDRLNEQGIEILEMKKVTLLDNHLNGGNN</sequence>
<dbReference type="RefSeq" id="WP_079347993.1">
    <property type="nucleotide sequence ID" value="NZ_MVAB01000001.1"/>
</dbReference>
<dbReference type="AlphaFoldDB" id="A0A1V4DJF2"/>
<dbReference type="InterPro" id="IPR051782">
    <property type="entry name" value="ABC_Transporter_VariousFunc"/>
</dbReference>
<protein>
    <submittedName>
        <fullName evidence="5">Multidrug ABC transporter ATP-binding protein</fullName>
    </submittedName>
</protein>
<evidence type="ECO:0000313" key="6">
    <source>
        <dbReference type="Proteomes" id="UP000189970"/>
    </source>
</evidence>
<dbReference type="InterPro" id="IPR003593">
    <property type="entry name" value="AAA+_ATPase"/>
</dbReference>
<keyword evidence="2" id="KW-0547">Nucleotide-binding</keyword>
<keyword evidence="3 5" id="KW-0067">ATP-binding</keyword>
<feature type="domain" description="ABC transporter" evidence="4">
    <location>
        <begin position="3"/>
        <end position="229"/>
    </location>
</feature>
<dbReference type="Proteomes" id="UP000189970">
    <property type="component" value="Unassembled WGS sequence"/>
</dbReference>
<name>A0A1V4DJF2_9ENTE</name>
<evidence type="ECO:0000259" key="4">
    <source>
        <dbReference type="PROSITE" id="PS50893"/>
    </source>
</evidence>
<evidence type="ECO:0000313" key="5">
    <source>
        <dbReference type="EMBL" id="OPF88581.1"/>
    </source>
</evidence>
<evidence type="ECO:0000256" key="2">
    <source>
        <dbReference type="ARBA" id="ARBA00022741"/>
    </source>
</evidence>
<comment type="caution">
    <text evidence="5">The sequence shown here is derived from an EMBL/GenBank/DDBJ whole genome shotgun (WGS) entry which is preliminary data.</text>
</comment>
<dbReference type="PANTHER" id="PTHR42939:SF1">
    <property type="entry name" value="ABC TRANSPORTER ATP-BINDING PROTEIN ALBC-RELATED"/>
    <property type="match status" value="1"/>
</dbReference>
<dbReference type="InterPro" id="IPR027417">
    <property type="entry name" value="P-loop_NTPase"/>
</dbReference>
<dbReference type="EMBL" id="MVAB01000001">
    <property type="protein sequence ID" value="OPF88581.1"/>
    <property type="molecule type" value="Genomic_DNA"/>
</dbReference>